<dbReference type="AlphaFoldDB" id="A0AAU8M5D6"/>
<gene>
    <name evidence="2" type="ORF">N027_19415</name>
</gene>
<reference evidence="2" key="1">
    <citation type="journal article" date="2014" name="Genome Announc.">
        <title>Draft Genome Sequences of a Phylogenetically Diverse Suite of Pseudomonas syringae Strains from Multiple Source Populations.</title>
        <authorList>
            <person name="Baltrus D.A."/>
            <person name="Yourstone S."/>
            <person name="Lind A."/>
            <person name="Guilbaud C."/>
            <person name="Sands D.C."/>
            <person name="Jones C.D."/>
            <person name="Morris C.E."/>
            <person name="Dangl J.L."/>
        </authorList>
    </citation>
    <scope>NUCLEOTIDE SEQUENCE</scope>
    <source>
        <strain evidence="2">USA007</strain>
    </source>
</reference>
<evidence type="ECO:0000259" key="1">
    <source>
        <dbReference type="Pfam" id="PF14280"/>
    </source>
</evidence>
<dbReference type="RefSeq" id="WP_161633118.1">
    <property type="nucleotide sequence ID" value="NZ_CP159278.1"/>
</dbReference>
<organism evidence="2">
    <name type="scientific">Pseudomonas syringae USA007</name>
    <dbReference type="NCBI Taxonomy" id="1357288"/>
    <lineage>
        <taxon>Bacteria</taxon>
        <taxon>Pseudomonadati</taxon>
        <taxon>Pseudomonadota</taxon>
        <taxon>Gammaproteobacteria</taxon>
        <taxon>Pseudomonadales</taxon>
        <taxon>Pseudomonadaceae</taxon>
        <taxon>Pseudomonas</taxon>
        <taxon>Pseudomonas syringae</taxon>
    </lineage>
</organism>
<sequence length="483" mass="54737">MHELGLALAREFNWILREQTTSDVGIDGHIELVTGEAASGKLIAAQVKTGDSFLHKTSEGLVFYGDNKHLDYWLTHSLPVLVVVYSTSEEVLRWVDIRADNVERTAKRWKIVFPENNLFNQASLDGLLSVFDRAPAGIGVNNLSTISYKEWPGLESHVGSIVEDIANDLQIYKWYGWVDEACCAHIPALRESFVEGARSARVKLPSWIFPSESSPEILLSASEMIHNANYAVDLLLERAEYENKKYRGVHAYKRYHNPNFDRDNRDHIAWAKTYVASFKEFVKAANLFCDVVREQVESSFLLKKGKLMFSDDFASWSEVPEYTLAERQGILRTEELDRLSLMPLMPQLAIEDKSRINLRFMPKPVAEFNTFLNNAFGDGPCVCIKCRDTGGNEAGYKYQHTFDIGGVTKNRRFASSLNGDAYNCLKRAWLSYTKSEVLAGEIISIDIIKEFVDSQLHELILPLFLACGIIREVRGEFILQGTV</sequence>
<name>A0AAU8M5D6_PSESX</name>
<dbReference type="EMBL" id="CP159278">
    <property type="protein sequence ID" value="XCN76626.1"/>
    <property type="molecule type" value="Genomic_DNA"/>
</dbReference>
<reference evidence="2" key="2">
    <citation type="submission" date="2024-07" db="EMBL/GenBank/DDBJ databases">
        <title>A complete genome sequence for Pseudomonas syringae USA007.</title>
        <authorList>
            <person name="Baltrus D.A."/>
        </authorList>
    </citation>
    <scope>NUCLEOTIDE SEQUENCE</scope>
    <source>
        <strain evidence="2">USA007</strain>
    </source>
</reference>
<feature type="domain" description="DUF4365" evidence="1">
    <location>
        <begin position="7"/>
        <end position="129"/>
    </location>
</feature>
<dbReference type="InterPro" id="IPR025375">
    <property type="entry name" value="DUF4365"/>
</dbReference>
<dbReference type="Pfam" id="PF14280">
    <property type="entry name" value="DUF4365"/>
    <property type="match status" value="1"/>
</dbReference>
<accession>A0AAU8M5D6</accession>
<evidence type="ECO:0000313" key="2">
    <source>
        <dbReference type="EMBL" id="XCN76626.1"/>
    </source>
</evidence>
<protein>
    <submittedName>
        <fullName evidence="2">DUF4365 domain-containing protein</fullName>
    </submittedName>
</protein>
<proteinExistence type="predicted"/>